<sequence>MSVLELLRLHDLSLSSLTKFSIGMAFIVSVPPLFRRIRLPAVVGLLLSGVVLGPYGLELIGTNRPVADFFADLGKLLLMFFAGLEIDLARFRQAQQRTLIFGLLTTAFPQLLGTAVGFWLGYGPLTAIVLGSLLASHTLLGAPIVARLGIVRLEPITVTFGATVISDTLSLLVFAVCLATYKSGFSVSVLTIQVAEIAVFVPLVLIVLSRLAGYLLRNLEDREEEYFVAMLMIVAATGALAQSINLPEIVGAFLAGLAINVAAQAKPAKEKLEFIGNTFFIPIFFIATGFLINPPAFLSSLVDSGALVAGMIGALLVGKWLAAELVGWSFGYSHAARRTMWSLTLPQVAATLAATLVAYNTLDPAGHRLVDERLLNAVLVMMLATAILGPLLTEQFASRLKDEGEAPRDLAPPTAGDGRVVGAEPPRNVG</sequence>
<dbReference type="Proteomes" id="UP000436468">
    <property type="component" value="Unassembled WGS sequence"/>
</dbReference>
<feature type="transmembrane region" description="Helical" evidence="9">
    <location>
        <begin position="343"/>
        <end position="362"/>
    </location>
</feature>
<dbReference type="InterPro" id="IPR038770">
    <property type="entry name" value="Na+/solute_symporter_sf"/>
</dbReference>
<feature type="transmembrane region" description="Helical" evidence="9">
    <location>
        <begin position="187"/>
        <end position="213"/>
    </location>
</feature>
<keyword evidence="4 9" id="KW-0812">Transmembrane</keyword>
<name>A0A844SWR8_9BRAD</name>
<proteinExistence type="predicted"/>
<protein>
    <recommendedName>
        <fullName evidence="10">Cation/H+ exchanger transmembrane domain-containing protein</fullName>
    </recommendedName>
</protein>
<gene>
    <name evidence="11" type="ORF">GPL21_19560</name>
</gene>
<evidence type="ECO:0000256" key="2">
    <source>
        <dbReference type="ARBA" id="ARBA00022448"/>
    </source>
</evidence>
<feature type="transmembrane region" description="Helical" evidence="9">
    <location>
        <begin position="304"/>
        <end position="322"/>
    </location>
</feature>
<evidence type="ECO:0000313" key="12">
    <source>
        <dbReference type="Proteomes" id="UP000436468"/>
    </source>
</evidence>
<feature type="domain" description="Cation/H+ exchanger transmembrane" evidence="10">
    <location>
        <begin position="25"/>
        <end position="392"/>
    </location>
</feature>
<feature type="transmembrane region" description="Helical" evidence="9">
    <location>
        <begin position="12"/>
        <end position="30"/>
    </location>
</feature>
<dbReference type="GO" id="GO:0016020">
    <property type="term" value="C:membrane"/>
    <property type="evidence" value="ECO:0007669"/>
    <property type="project" value="UniProtKB-SubCell"/>
</dbReference>
<feature type="transmembrane region" description="Helical" evidence="9">
    <location>
        <begin position="374"/>
        <end position="392"/>
    </location>
</feature>
<accession>A0A844SWR8</accession>
<keyword evidence="2" id="KW-0813">Transport</keyword>
<comment type="caution">
    <text evidence="11">The sequence shown here is derived from an EMBL/GenBank/DDBJ whole genome shotgun (WGS) entry which is preliminary data.</text>
</comment>
<evidence type="ECO:0000256" key="3">
    <source>
        <dbReference type="ARBA" id="ARBA00022449"/>
    </source>
</evidence>
<dbReference type="Gene3D" id="1.20.1530.20">
    <property type="match status" value="1"/>
</dbReference>
<evidence type="ECO:0000256" key="6">
    <source>
        <dbReference type="ARBA" id="ARBA00023065"/>
    </source>
</evidence>
<comment type="subcellular location">
    <subcellularLocation>
        <location evidence="1">Membrane</location>
        <topology evidence="1">Multi-pass membrane protein</topology>
    </subcellularLocation>
</comment>
<dbReference type="Pfam" id="PF00999">
    <property type="entry name" value="Na_H_Exchanger"/>
    <property type="match status" value="1"/>
</dbReference>
<dbReference type="GO" id="GO:0015297">
    <property type="term" value="F:antiporter activity"/>
    <property type="evidence" value="ECO:0007669"/>
    <property type="project" value="UniProtKB-KW"/>
</dbReference>
<evidence type="ECO:0000313" key="11">
    <source>
        <dbReference type="EMBL" id="MVT67301.1"/>
    </source>
</evidence>
<keyword evidence="7 9" id="KW-0472">Membrane</keyword>
<organism evidence="11 12">
    <name type="scientific">Bradyrhizobium pachyrhizi</name>
    <dbReference type="NCBI Taxonomy" id="280333"/>
    <lineage>
        <taxon>Bacteria</taxon>
        <taxon>Pseudomonadati</taxon>
        <taxon>Pseudomonadota</taxon>
        <taxon>Alphaproteobacteria</taxon>
        <taxon>Hyphomicrobiales</taxon>
        <taxon>Nitrobacteraceae</taxon>
        <taxon>Bradyrhizobium</taxon>
    </lineage>
</organism>
<feature type="transmembrane region" description="Helical" evidence="9">
    <location>
        <begin position="37"/>
        <end position="57"/>
    </location>
</feature>
<evidence type="ECO:0000256" key="1">
    <source>
        <dbReference type="ARBA" id="ARBA00004141"/>
    </source>
</evidence>
<dbReference type="PANTHER" id="PTHR43562:SF4">
    <property type="entry name" value="NA(+)_H(+) ANTIPORTER NHAS5"/>
    <property type="match status" value="1"/>
</dbReference>
<evidence type="ECO:0000256" key="4">
    <source>
        <dbReference type="ARBA" id="ARBA00022692"/>
    </source>
</evidence>
<feature type="transmembrane region" description="Helical" evidence="9">
    <location>
        <begin position="272"/>
        <end position="292"/>
    </location>
</feature>
<dbReference type="EMBL" id="WQNF01000012">
    <property type="protein sequence ID" value="MVT67301.1"/>
    <property type="molecule type" value="Genomic_DNA"/>
</dbReference>
<feature type="transmembrane region" description="Helical" evidence="9">
    <location>
        <begin position="158"/>
        <end position="181"/>
    </location>
</feature>
<reference evidence="11 12" key="1">
    <citation type="submission" date="2019-12" db="EMBL/GenBank/DDBJ databases">
        <title>Draft genome sequences Bradyrhizobium cajani AMBPC1010, Bradyrhizobium pachyrhizi AMBPC1040 and Bradyrhizobium yuanmingense ALSPC3051, three plant growth promoting strains isolated from nodules of Cajanus cajan L. in Dominican Republic.</title>
        <authorList>
            <person name="Flores-Felix J.D."/>
            <person name="Araujo J."/>
            <person name="Diaz-Alcantara C."/>
            <person name="Gonzalez-Andres F."/>
            <person name="Velazquez E."/>
        </authorList>
    </citation>
    <scope>NUCLEOTIDE SEQUENCE [LARGE SCALE GENOMIC DNA]</scope>
    <source>
        <strain evidence="11 12">1040</strain>
    </source>
</reference>
<feature type="transmembrane region" description="Helical" evidence="9">
    <location>
        <begin position="125"/>
        <end position="146"/>
    </location>
</feature>
<keyword evidence="6" id="KW-0406">Ion transport</keyword>
<feature type="transmembrane region" description="Helical" evidence="9">
    <location>
        <begin position="98"/>
        <end position="119"/>
    </location>
</feature>
<feature type="region of interest" description="Disordered" evidence="8">
    <location>
        <begin position="402"/>
        <end position="430"/>
    </location>
</feature>
<evidence type="ECO:0000259" key="10">
    <source>
        <dbReference type="Pfam" id="PF00999"/>
    </source>
</evidence>
<keyword evidence="12" id="KW-1185">Reference proteome</keyword>
<dbReference type="RefSeq" id="WP_157345332.1">
    <property type="nucleotide sequence ID" value="NZ_WQNF01000012.1"/>
</dbReference>
<evidence type="ECO:0000256" key="7">
    <source>
        <dbReference type="ARBA" id="ARBA00023136"/>
    </source>
</evidence>
<dbReference type="PANTHER" id="PTHR43562">
    <property type="entry name" value="NAPA-TYPE SODIUM/HYDROGEN ANTIPORTER"/>
    <property type="match status" value="1"/>
</dbReference>
<keyword evidence="3" id="KW-0050">Antiport</keyword>
<evidence type="ECO:0000256" key="5">
    <source>
        <dbReference type="ARBA" id="ARBA00022989"/>
    </source>
</evidence>
<keyword evidence="5 9" id="KW-1133">Transmembrane helix</keyword>
<dbReference type="GO" id="GO:1902600">
    <property type="term" value="P:proton transmembrane transport"/>
    <property type="evidence" value="ECO:0007669"/>
    <property type="project" value="InterPro"/>
</dbReference>
<evidence type="ECO:0000256" key="8">
    <source>
        <dbReference type="SAM" id="MobiDB-lite"/>
    </source>
</evidence>
<feature type="transmembrane region" description="Helical" evidence="9">
    <location>
        <begin position="225"/>
        <end position="243"/>
    </location>
</feature>
<evidence type="ECO:0000256" key="9">
    <source>
        <dbReference type="SAM" id="Phobius"/>
    </source>
</evidence>
<dbReference type="InterPro" id="IPR006153">
    <property type="entry name" value="Cation/H_exchanger_TM"/>
</dbReference>
<dbReference type="AlphaFoldDB" id="A0A844SWR8"/>